<feature type="non-terminal residue" evidence="1">
    <location>
        <position position="1"/>
    </location>
</feature>
<organism evidence="1 2">
    <name type="scientific">Auriscalpium vulgare</name>
    <dbReference type="NCBI Taxonomy" id="40419"/>
    <lineage>
        <taxon>Eukaryota</taxon>
        <taxon>Fungi</taxon>
        <taxon>Dikarya</taxon>
        <taxon>Basidiomycota</taxon>
        <taxon>Agaricomycotina</taxon>
        <taxon>Agaricomycetes</taxon>
        <taxon>Russulales</taxon>
        <taxon>Auriscalpiaceae</taxon>
        <taxon>Auriscalpium</taxon>
    </lineage>
</organism>
<protein>
    <submittedName>
        <fullName evidence="1">Uncharacterized protein</fullName>
    </submittedName>
</protein>
<gene>
    <name evidence="1" type="ORF">FA95DRAFT_1460160</name>
</gene>
<reference evidence="1" key="1">
    <citation type="submission" date="2021-02" db="EMBL/GenBank/DDBJ databases">
        <authorList>
            <consortium name="DOE Joint Genome Institute"/>
            <person name="Ahrendt S."/>
            <person name="Looney B.P."/>
            <person name="Miyauchi S."/>
            <person name="Morin E."/>
            <person name="Drula E."/>
            <person name="Courty P.E."/>
            <person name="Chicoki N."/>
            <person name="Fauchery L."/>
            <person name="Kohler A."/>
            <person name="Kuo A."/>
            <person name="Labutti K."/>
            <person name="Pangilinan J."/>
            <person name="Lipzen A."/>
            <person name="Riley R."/>
            <person name="Andreopoulos W."/>
            <person name="He G."/>
            <person name="Johnson J."/>
            <person name="Barry K.W."/>
            <person name="Grigoriev I.V."/>
            <person name="Nagy L."/>
            <person name="Hibbett D."/>
            <person name="Henrissat B."/>
            <person name="Matheny P.B."/>
            <person name="Labbe J."/>
            <person name="Martin F."/>
        </authorList>
    </citation>
    <scope>NUCLEOTIDE SEQUENCE</scope>
    <source>
        <strain evidence="1">FP105234-sp</strain>
    </source>
</reference>
<comment type="caution">
    <text evidence="1">The sequence shown here is derived from an EMBL/GenBank/DDBJ whole genome shotgun (WGS) entry which is preliminary data.</text>
</comment>
<name>A0ACB8RGN9_9AGAM</name>
<sequence>KIVNALTVKQELGAPMSALYILGHPDHYTMFKFKTFYWKSYVNEIKKFWSFVDSDEPREERVVLNTVEGNVVALSPVLDYMYRPREFENWPLHDWISRVHKVKISPAQKKANKGSREETFVATAQPHIEMDSDDADYIFETDNDIDDDDYDENKKKKGKRDTKIYRFLEDHPQVKTHTIRVYSEASARVPCFVGGVLPRKNHGNEENYQLTMLGLFHPWRSGADIKTPEQTWSDAFNSYDFTPRQKQIMNFCNIKYECNDARHDFAAQRRKELLENEGHPIFGRYTNELDVQHSEDLALGVPDLIAHLETEWDDIGPQTANKMAQMVQIENLMEASGWMKKSDLIPGDDLIPDFIDGGEKESSAWKTLLADKRADILNKK</sequence>
<evidence type="ECO:0000313" key="1">
    <source>
        <dbReference type="EMBL" id="KAI0043090.1"/>
    </source>
</evidence>
<reference evidence="1" key="2">
    <citation type="journal article" date="2022" name="New Phytol.">
        <title>Evolutionary transition to the ectomycorrhizal habit in the genomes of a hyperdiverse lineage of mushroom-forming fungi.</title>
        <authorList>
            <person name="Looney B."/>
            <person name="Miyauchi S."/>
            <person name="Morin E."/>
            <person name="Drula E."/>
            <person name="Courty P.E."/>
            <person name="Kohler A."/>
            <person name="Kuo A."/>
            <person name="LaButti K."/>
            <person name="Pangilinan J."/>
            <person name="Lipzen A."/>
            <person name="Riley R."/>
            <person name="Andreopoulos W."/>
            <person name="He G."/>
            <person name="Johnson J."/>
            <person name="Nolan M."/>
            <person name="Tritt A."/>
            <person name="Barry K.W."/>
            <person name="Grigoriev I.V."/>
            <person name="Nagy L.G."/>
            <person name="Hibbett D."/>
            <person name="Henrissat B."/>
            <person name="Matheny P.B."/>
            <person name="Labbe J."/>
            <person name="Martin F.M."/>
        </authorList>
    </citation>
    <scope>NUCLEOTIDE SEQUENCE</scope>
    <source>
        <strain evidence="1">FP105234-sp</strain>
    </source>
</reference>
<feature type="non-terminal residue" evidence="1">
    <location>
        <position position="380"/>
    </location>
</feature>
<proteinExistence type="predicted"/>
<evidence type="ECO:0000313" key="2">
    <source>
        <dbReference type="Proteomes" id="UP000814033"/>
    </source>
</evidence>
<accession>A0ACB8RGN9</accession>
<keyword evidence="2" id="KW-1185">Reference proteome</keyword>
<dbReference type="Proteomes" id="UP000814033">
    <property type="component" value="Unassembled WGS sequence"/>
</dbReference>
<dbReference type="EMBL" id="MU276033">
    <property type="protein sequence ID" value="KAI0043090.1"/>
    <property type="molecule type" value="Genomic_DNA"/>
</dbReference>